<evidence type="ECO:0000313" key="3">
    <source>
        <dbReference type="Proteomes" id="UP000318538"/>
    </source>
</evidence>
<dbReference type="KEGG" id="rlc:K227x_47250"/>
<feature type="transmembrane region" description="Helical" evidence="1">
    <location>
        <begin position="20"/>
        <end position="40"/>
    </location>
</feature>
<feature type="transmembrane region" description="Helical" evidence="1">
    <location>
        <begin position="135"/>
        <end position="158"/>
    </location>
</feature>
<dbReference type="AlphaFoldDB" id="A0A517NGQ3"/>
<dbReference type="Proteomes" id="UP000318538">
    <property type="component" value="Chromosome"/>
</dbReference>
<keyword evidence="1" id="KW-1133">Transmembrane helix</keyword>
<feature type="transmembrane region" description="Helical" evidence="1">
    <location>
        <begin position="91"/>
        <end position="115"/>
    </location>
</feature>
<feature type="transmembrane region" description="Helical" evidence="1">
    <location>
        <begin position="194"/>
        <end position="216"/>
    </location>
</feature>
<accession>A0A517NGQ3</accession>
<name>A0A517NGQ3_9BACT</name>
<feature type="transmembrane region" description="Helical" evidence="1">
    <location>
        <begin position="617"/>
        <end position="639"/>
    </location>
</feature>
<dbReference type="EMBL" id="CP036525">
    <property type="protein sequence ID" value="QDT06316.1"/>
    <property type="molecule type" value="Genomic_DNA"/>
</dbReference>
<feature type="transmembrane region" description="Helical" evidence="1">
    <location>
        <begin position="651"/>
        <end position="671"/>
    </location>
</feature>
<feature type="transmembrane region" description="Helical" evidence="1">
    <location>
        <begin position="52"/>
        <end position="70"/>
    </location>
</feature>
<gene>
    <name evidence="2" type="ORF">K227x_47250</name>
</gene>
<keyword evidence="1" id="KW-0472">Membrane</keyword>
<dbReference type="RefSeq" id="WP_145172874.1">
    <property type="nucleotide sequence ID" value="NZ_CP036525.1"/>
</dbReference>
<reference evidence="2 3" key="1">
    <citation type="submission" date="2019-02" db="EMBL/GenBank/DDBJ databases">
        <title>Deep-cultivation of Planctomycetes and their phenomic and genomic characterization uncovers novel biology.</title>
        <authorList>
            <person name="Wiegand S."/>
            <person name="Jogler M."/>
            <person name="Boedeker C."/>
            <person name="Pinto D."/>
            <person name="Vollmers J."/>
            <person name="Rivas-Marin E."/>
            <person name="Kohn T."/>
            <person name="Peeters S.H."/>
            <person name="Heuer A."/>
            <person name="Rast P."/>
            <person name="Oberbeckmann S."/>
            <person name="Bunk B."/>
            <person name="Jeske O."/>
            <person name="Meyerdierks A."/>
            <person name="Storesund J.E."/>
            <person name="Kallscheuer N."/>
            <person name="Luecker S."/>
            <person name="Lage O.M."/>
            <person name="Pohl T."/>
            <person name="Merkel B.J."/>
            <person name="Hornburger P."/>
            <person name="Mueller R.-W."/>
            <person name="Bruemmer F."/>
            <person name="Labrenz M."/>
            <person name="Spormann A.M."/>
            <person name="Op den Camp H."/>
            <person name="Overmann J."/>
            <person name="Amann R."/>
            <person name="Jetten M.S.M."/>
            <person name="Mascher T."/>
            <person name="Medema M.H."/>
            <person name="Devos D.P."/>
            <person name="Kaster A.-K."/>
            <person name="Ovreas L."/>
            <person name="Rohde M."/>
            <person name="Galperin M.Y."/>
            <person name="Jogler C."/>
        </authorList>
    </citation>
    <scope>NUCLEOTIDE SEQUENCE [LARGE SCALE GENOMIC DNA]</scope>
    <source>
        <strain evidence="2 3">K22_7</strain>
    </source>
</reference>
<keyword evidence="1" id="KW-0812">Transmembrane</keyword>
<feature type="transmembrane region" description="Helical" evidence="1">
    <location>
        <begin position="170"/>
        <end position="188"/>
    </location>
</feature>
<protein>
    <submittedName>
        <fullName evidence="2">Uncharacterized protein</fullName>
    </submittedName>
</protein>
<evidence type="ECO:0000313" key="2">
    <source>
        <dbReference type="EMBL" id="QDT06316.1"/>
    </source>
</evidence>
<organism evidence="2 3">
    <name type="scientific">Rubripirellula lacrimiformis</name>
    <dbReference type="NCBI Taxonomy" id="1930273"/>
    <lineage>
        <taxon>Bacteria</taxon>
        <taxon>Pseudomonadati</taxon>
        <taxon>Planctomycetota</taxon>
        <taxon>Planctomycetia</taxon>
        <taxon>Pirellulales</taxon>
        <taxon>Pirellulaceae</taxon>
        <taxon>Rubripirellula</taxon>
    </lineage>
</organism>
<feature type="transmembrane region" description="Helical" evidence="1">
    <location>
        <begin position="237"/>
        <end position="260"/>
    </location>
</feature>
<keyword evidence="3" id="KW-1185">Reference proteome</keyword>
<evidence type="ECO:0000256" key="1">
    <source>
        <dbReference type="SAM" id="Phobius"/>
    </source>
</evidence>
<dbReference type="OrthoDB" id="258451at2"/>
<proteinExistence type="predicted"/>
<sequence>MNALVNRELLLKELRESLRWTPLGMLLVVVLAWQSIPSYFDSYQYPALPTSMMGLTSIGFSVIAIALAWLQTIPDMRPDARGFLLHRPVRLSAIFGTKLIAGWITYAVAVLPPLALIAWRLSIIGPTRAPTNGGAVIPSLIAVAVVFVLHPAAMWAAFRTARWVGTRTMPLIFAGGGIALALGLLASIDSVGMLFFFLAVVVLVFFVTVTGAWQCFRDQTFLPSLSSGKTTSAARAFGLLVGSIALVVTAGVLLVTSTFASQYDDWKRYYLTMDDHGSLWEVMETPAQTGAYAGGTKRLQARLRSVDLDSGIGEFSHLSDGWKSARRTSIGEHGKRGWFAPFHHWGSVSTVIDEVPYYYQMVSYEGALLLYDHRGLESVITPDGILATSDQPESRFDDLMVINSVSVSVNANIQLQGQTLLYDDRGVYQLDLESRTLRKIIDSQGGTFVLSLPAGGPLTGSTAAEENEASLWNLHDNQLTHYRLKTLEGDDLPAPQLVANVSSQYHLPAIVATRGQVYPCSSEGPRWLSMGVFEWADGQVSTIQSLSSSLHRVTRYGDAGKPESEHLVPIAISSSSSHVGKEIHCLPPVVLASIAATIKISQAQPHVAGFDSTTAGFPYAIILSISLQSIIAVAFVIWMSARLGLSTRHRIVWVVLASLFGLGTMLAIVAIHQRPVWETCSDCQSPRRIDEERCRHCDAAWERLPVEGIELIGPSVARDAAIAGGGG</sequence>